<dbReference type="Proteomes" id="UP000319739">
    <property type="component" value="Unassembled WGS sequence"/>
</dbReference>
<name>A0ABY2YDE4_9STRE</name>
<evidence type="ECO:0000313" key="1">
    <source>
        <dbReference type="EMBL" id="TPE36681.1"/>
    </source>
</evidence>
<dbReference type="InterPro" id="IPR009660">
    <property type="entry name" value="Phage_A500_Gp15"/>
</dbReference>
<dbReference type="EMBL" id="VFSG01000002">
    <property type="protein sequence ID" value="TPE36681.1"/>
    <property type="molecule type" value="Genomic_DNA"/>
</dbReference>
<accession>A0ABY2YDE4</accession>
<reference evidence="1 2" key="1">
    <citation type="submission" date="2019-06" db="EMBL/GenBank/DDBJ databases">
        <authorList>
            <person name="Zou Y."/>
        </authorList>
    </citation>
    <scope>NUCLEOTIDE SEQUENCE [LARGE SCALE GENOMIC DNA]</scope>
    <source>
        <strain evidence="1 2">E24</strain>
    </source>
</reference>
<organism evidence="1 2">
    <name type="scientific">Streptococcus xiaochunlingii</name>
    <dbReference type="NCBI Taxonomy" id="2589788"/>
    <lineage>
        <taxon>Bacteria</taxon>
        <taxon>Bacillati</taxon>
        <taxon>Bacillota</taxon>
        <taxon>Bacilli</taxon>
        <taxon>Lactobacillales</taxon>
        <taxon>Streptococcaceae</taxon>
        <taxon>Streptococcus</taxon>
    </lineage>
</organism>
<sequence length="199" mass="22879">MLDLSRKLTDELVLGDDVYPLNIAFNKVLKVVELINDSDIEDIYKPYLAIQIFTGVDFTSKLSPEEATAIFKMIFEEHVRIIPVKDTTPVLDLAGNTIKSKIRSQSQSEDGERLFSLKYDAEYIYASFLQAYGIDLMDAQNSLHWKKFNALLNGLPSDTKFAEVLKIRAYKPQKGDSKKYKESMKELKKEYALPKEFDY</sequence>
<dbReference type="RefSeq" id="WP_140814504.1">
    <property type="nucleotide sequence ID" value="NZ_VFSG01000002.1"/>
</dbReference>
<protein>
    <recommendedName>
        <fullName evidence="3">Phage protein</fullName>
    </recommendedName>
</protein>
<gene>
    <name evidence="1" type="ORF">FJR71_07740</name>
</gene>
<comment type="caution">
    <text evidence="1">The sequence shown here is derived from an EMBL/GenBank/DDBJ whole genome shotgun (WGS) entry which is preliminary data.</text>
</comment>
<evidence type="ECO:0008006" key="3">
    <source>
        <dbReference type="Google" id="ProtNLM"/>
    </source>
</evidence>
<dbReference type="Pfam" id="PF06854">
    <property type="entry name" value="Phage_Gp15"/>
    <property type="match status" value="1"/>
</dbReference>
<evidence type="ECO:0000313" key="2">
    <source>
        <dbReference type="Proteomes" id="UP000319739"/>
    </source>
</evidence>
<proteinExistence type="predicted"/>
<keyword evidence="2" id="KW-1185">Reference proteome</keyword>